<dbReference type="EMBL" id="JAKGUD010000001">
    <property type="protein sequence ID" value="MCF4141318.1"/>
    <property type="molecule type" value="Genomic_DNA"/>
</dbReference>
<comment type="caution">
    <text evidence="2">The sequence shown here is derived from an EMBL/GenBank/DDBJ whole genome shotgun (WGS) entry which is preliminary data.</text>
</comment>
<keyword evidence="3" id="KW-1185">Reference proteome</keyword>
<dbReference type="InterPro" id="IPR016181">
    <property type="entry name" value="Acyl_CoA_acyltransferase"/>
</dbReference>
<dbReference type="Gene3D" id="3.40.630.30">
    <property type="match status" value="1"/>
</dbReference>
<name>A0ABS9END3_9BACT</name>
<dbReference type="PROSITE" id="PS51186">
    <property type="entry name" value="GNAT"/>
    <property type="match status" value="1"/>
</dbReference>
<gene>
    <name evidence="2" type="ORF">L2W38_00605</name>
</gene>
<sequence>MDRYFVRRADFSKDIDDLRVFFNRVFEPEKVGEFASNLMRHFPGMNGDLWFVAEERDSGDIAAACALLPWRWRMGKIRLKVAEMGIVGTGEAHRHRGLMRRLHSELMDTVRRESYHLVVIQGIPGFYDRLGFRFALPLCSHIDLPLHGIPGEPPLGVSVRSATVDDIPFLMEEDELFGSSNFVSALRGPEVWRYLLNEGQSTEYGSDFLVIEAPTGRRSYARISRQGFGEGLIVSEVGERMSHQMAVGFMNYCLRLAGKREKPYVRLDLHPEAPISRLAIASGASSEDTYAWQVSIPDVKRLLTAMVPILEDRISCGVFEGYTGRVRLDFFDDSLDLVWINGKLEDIRAGGDGECDAHFFIHKELFPALCLGHRTWRELRANRPDVFPSLSNVGPRTGRLGDFTGTFIDELFPRRRSWVYEQY</sequence>
<accession>A0ABS9END3</accession>
<protein>
    <submittedName>
        <fullName evidence="2">GNAT family N-acetyltransferase</fullName>
    </submittedName>
</protein>
<evidence type="ECO:0000313" key="3">
    <source>
        <dbReference type="Proteomes" id="UP001200430"/>
    </source>
</evidence>
<evidence type="ECO:0000259" key="1">
    <source>
        <dbReference type="PROSITE" id="PS51186"/>
    </source>
</evidence>
<evidence type="ECO:0000313" key="2">
    <source>
        <dbReference type="EMBL" id="MCF4141318.1"/>
    </source>
</evidence>
<dbReference type="InterPro" id="IPR000182">
    <property type="entry name" value="GNAT_dom"/>
</dbReference>
<feature type="domain" description="N-acetyltransferase" evidence="1">
    <location>
        <begin position="4"/>
        <end position="156"/>
    </location>
</feature>
<dbReference type="Proteomes" id="UP001200430">
    <property type="component" value="Unassembled WGS sequence"/>
</dbReference>
<dbReference type="Pfam" id="PF13527">
    <property type="entry name" value="Acetyltransf_9"/>
    <property type="match status" value="1"/>
</dbReference>
<reference evidence="2 3" key="1">
    <citation type="submission" date="2022-01" db="EMBL/GenBank/DDBJ databases">
        <title>Dethiosulfovibrio faecalis sp. nov., a novel proteolytic, non-sulfur-reducing bacterium isolated from a marine aquaculture solid waste bioreactor.</title>
        <authorList>
            <person name="Grabowski S."/>
            <person name="Apolinario E."/>
            <person name="Schneider N."/>
            <person name="Marshall C.W."/>
            <person name="Sowers K.R."/>
        </authorList>
    </citation>
    <scope>NUCLEOTIDE SEQUENCE [LARGE SCALE GENOMIC DNA]</scope>
    <source>
        <strain evidence="2 3">DSM 12537</strain>
    </source>
</reference>
<dbReference type="SUPFAM" id="SSF55729">
    <property type="entry name" value="Acyl-CoA N-acyltransferases (Nat)"/>
    <property type="match status" value="1"/>
</dbReference>
<dbReference type="RefSeq" id="WP_236097647.1">
    <property type="nucleotide sequence ID" value="NZ_JAKGUD010000001.1"/>
</dbReference>
<proteinExistence type="predicted"/>
<organism evidence="2 3">
    <name type="scientific">Dethiosulfovibrio marinus</name>
    <dbReference type="NCBI Taxonomy" id="133532"/>
    <lineage>
        <taxon>Bacteria</taxon>
        <taxon>Thermotogati</taxon>
        <taxon>Synergistota</taxon>
        <taxon>Synergistia</taxon>
        <taxon>Synergistales</taxon>
        <taxon>Dethiosulfovibrionaceae</taxon>
        <taxon>Dethiosulfovibrio</taxon>
    </lineage>
</organism>